<name>A0A146G7Z2_TERSA</name>
<dbReference type="PANTHER" id="PTHR43319">
    <property type="entry name" value="BETA-LACTAMASE-RELATED"/>
    <property type="match status" value="1"/>
</dbReference>
<dbReference type="Proteomes" id="UP000076023">
    <property type="component" value="Unassembled WGS sequence"/>
</dbReference>
<sequence length="361" mass="38472">MHSADRDLQALLDSYTSTGRERGLQLAVYKDGKLVVDLSSGIANVETGEKVTSHTLFPVFSVSKGIAATIVHRLVARGLLAYDEPLATWWPEFGCLGKEEITLADVLSHSAGMQNIPAGTKWADLADWSGMCRKLAESSPIFPPGTAVEYHAITYGWLVGEPACRVTGCDFPALLRREILEPLGLSELFIGNDQPWTLPISLLEEEGGSVDVPDPETPRSIPVWLLPLASLMNDPDAQRACMPASSGLATARAIARHYAALLPGGVDGVRLLDDEALNRVVTRHPPRLAPDVESGFGLGYHVETITGSTGGKIRSFGHGGHGGSKGFADIESGLAISLTKNKLSADPHAQEIIDGVRSLLG</sequence>
<dbReference type="InterPro" id="IPR001466">
    <property type="entry name" value="Beta-lactam-related"/>
</dbReference>
<dbReference type="EMBL" id="BDCO01000002">
    <property type="protein sequence ID" value="GAT33452.1"/>
    <property type="molecule type" value="Genomic_DNA"/>
</dbReference>
<dbReference type="Pfam" id="PF00144">
    <property type="entry name" value="Beta-lactamase"/>
    <property type="match status" value="1"/>
</dbReference>
<dbReference type="Gene3D" id="3.40.710.10">
    <property type="entry name" value="DD-peptidase/beta-lactamase superfamily"/>
    <property type="match status" value="1"/>
</dbReference>
<dbReference type="InterPro" id="IPR052907">
    <property type="entry name" value="Beta-lactamase/esterase"/>
</dbReference>
<dbReference type="RefSeq" id="WP_075079182.1">
    <property type="nucleotide sequence ID" value="NZ_BDCO01000002.1"/>
</dbReference>
<evidence type="ECO:0000313" key="2">
    <source>
        <dbReference type="EMBL" id="GAT33452.1"/>
    </source>
</evidence>
<comment type="caution">
    <text evidence="2">The sequence shown here is derived from an EMBL/GenBank/DDBJ whole genome shotgun (WGS) entry which is preliminary data.</text>
</comment>
<dbReference type="SUPFAM" id="SSF56601">
    <property type="entry name" value="beta-lactamase/transpeptidase-like"/>
    <property type="match status" value="1"/>
</dbReference>
<dbReference type="STRING" id="690879.TSACC_21869"/>
<gene>
    <name evidence="2" type="ORF">TSACC_21869</name>
</gene>
<dbReference type="PANTHER" id="PTHR43319:SF3">
    <property type="entry name" value="BETA-LACTAMASE-RELATED DOMAIN-CONTAINING PROTEIN"/>
    <property type="match status" value="1"/>
</dbReference>
<protein>
    <submittedName>
        <fullName evidence="2">CubicO group peptidase, beta-lactamase class C family</fullName>
    </submittedName>
</protein>
<evidence type="ECO:0000259" key="1">
    <source>
        <dbReference type="Pfam" id="PF00144"/>
    </source>
</evidence>
<reference evidence="3" key="1">
    <citation type="journal article" date="2017" name="Genome Announc.">
        <title>Draft Genome Sequence of Terrimicrobium sacchariphilum NM-5T, a Facultative Anaerobic Soil Bacterium of the Class Spartobacteria.</title>
        <authorList>
            <person name="Qiu Y.L."/>
            <person name="Tourlousse D.M."/>
            <person name="Matsuura N."/>
            <person name="Ohashi A."/>
            <person name="Sekiguchi Y."/>
        </authorList>
    </citation>
    <scope>NUCLEOTIDE SEQUENCE [LARGE SCALE GENOMIC DNA]</scope>
    <source>
        <strain evidence="3">NM-5</strain>
    </source>
</reference>
<dbReference type="InterPro" id="IPR012338">
    <property type="entry name" value="Beta-lactam/transpept-like"/>
</dbReference>
<dbReference type="InParanoid" id="A0A146G7Z2"/>
<accession>A0A146G7Z2</accession>
<dbReference type="AlphaFoldDB" id="A0A146G7Z2"/>
<evidence type="ECO:0000313" key="3">
    <source>
        <dbReference type="Proteomes" id="UP000076023"/>
    </source>
</evidence>
<feature type="domain" description="Beta-lactamase-related" evidence="1">
    <location>
        <begin position="9"/>
        <end position="351"/>
    </location>
</feature>
<keyword evidence="3" id="KW-1185">Reference proteome</keyword>
<organism evidence="2 3">
    <name type="scientific">Terrimicrobium sacchariphilum</name>
    <dbReference type="NCBI Taxonomy" id="690879"/>
    <lineage>
        <taxon>Bacteria</taxon>
        <taxon>Pseudomonadati</taxon>
        <taxon>Verrucomicrobiota</taxon>
        <taxon>Terrimicrobiia</taxon>
        <taxon>Terrimicrobiales</taxon>
        <taxon>Terrimicrobiaceae</taxon>
        <taxon>Terrimicrobium</taxon>
    </lineage>
</organism>
<proteinExistence type="predicted"/>